<dbReference type="Proteomes" id="UP001500131">
    <property type="component" value="Unassembled WGS sequence"/>
</dbReference>
<dbReference type="Gene3D" id="1.10.287.370">
    <property type="match status" value="1"/>
</dbReference>
<dbReference type="EMBL" id="JBAMZK010000010">
    <property type="protein sequence ID" value="KAL0511554.1"/>
    <property type="molecule type" value="Genomic_DNA"/>
</dbReference>
<dbReference type="PANTHER" id="PTHR13303">
    <property type="entry name" value="PREFOLDIN SUBUNIT 2"/>
    <property type="match status" value="1"/>
</dbReference>
<gene>
    <name evidence="3" type="ORF">Q4I31_001522</name>
</gene>
<keyword evidence="2" id="KW-0143">Chaperone</keyword>
<dbReference type="FunFam" id="1.10.287.370:FF:000002">
    <property type="entry name" value="Prefoldin subunit 2"/>
    <property type="match status" value="1"/>
</dbReference>
<dbReference type="AlphaFoldDB" id="A0AAW3ATW4"/>
<dbReference type="Pfam" id="PF01920">
    <property type="entry name" value="Prefoldin_2"/>
    <property type="match status" value="1"/>
</dbReference>
<evidence type="ECO:0000313" key="3">
    <source>
        <dbReference type="EMBL" id="KAL0511554.1"/>
    </source>
</evidence>
<keyword evidence="4" id="KW-1185">Reference proteome</keyword>
<comment type="similarity">
    <text evidence="1">Belongs to the prefoldin subunit beta family.</text>
</comment>
<dbReference type="InterPro" id="IPR027235">
    <property type="entry name" value="PFD2"/>
</dbReference>
<organism evidence="3 4">
    <name type="scientific">Leishmania lindenbergi</name>
    <dbReference type="NCBI Taxonomy" id="651832"/>
    <lineage>
        <taxon>Eukaryota</taxon>
        <taxon>Discoba</taxon>
        <taxon>Euglenozoa</taxon>
        <taxon>Kinetoplastea</taxon>
        <taxon>Metakinetoplastina</taxon>
        <taxon>Trypanosomatida</taxon>
        <taxon>Trypanosomatidae</taxon>
        <taxon>Leishmaniinae</taxon>
        <taxon>Leishmania</taxon>
    </lineage>
</organism>
<dbReference type="InterPro" id="IPR002777">
    <property type="entry name" value="PFD_beta-like"/>
</dbReference>
<dbReference type="InterPro" id="IPR009053">
    <property type="entry name" value="Prefoldin"/>
</dbReference>
<sequence length="230" mass="26124">MRTPRDVCLPPSLSFLSVCLHHHCHHPPPPSVFLVVSRARDNVDRWPSRAVGQHHEIPLILPLFLLHSRGFFFIYHHVHLCRAPHTRSADRKMSANAKVSEGSLTEEQIVQQYNRMRQEQSAIMSRIAELENESHEHDLVARELRPLNKDRCCHRLVGGALVELTVGEVLPDIEENLAAIREALTQLNKGLMEKEKQMDEFMTTYKLNRPGANQAVTASQSTEANRGVLA</sequence>
<evidence type="ECO:0000256" key="2">
    <source>
        <dbReference type="ARBA" id="ARBA00023186"/>
    </source>
</evidence>
<evidence type="ECO:0000256" key="1">
    <source>
        <dbReference type="ARBA" id="ARBA00008045"/>
    </source>
</evidence>
<dbReference type="GO" id="GO:0051082">
    <property type="term" value="F:unfolded protein binding"/>
    <property type="evidence" value="ECO:0007669"/>
    <property type="project" value="InterPro"/>
</dbReference>
<accession>A0AAW3ATW4</accession>
<dbReference type="SUPFAM" id="SSF46579">
    <property type="entry name" value="Prefoldin"/>
    <property type="match status" value="1"/>
</dbReference>
<name>A0AAW3ATW4_9TRYP</name>
<dbReference type="GO" id="GO:0016272">
    <property type="term" value="C:prefoldin complex"/>
    <property type="evidence" value="ECO:0007669"/>
    <property type="project" value="InterPro"/>
</dbReference>
<reference evidence="3 4" key="1">
    <citation type="submission" date="2024-02" db="EMBL/GenBank/DDBJ databases">
        <title>FIRST GENOME SEQUENCES OF Leishmania (Viannia) shawi, Leishmania (Viannia) lindenbergi AND Leishmania (Viannia) utingensis.</title>
        <authorList>
            <person name="Resadore F."/>
            <person name="Custodio M.G.F."/>
            <person name="Boite M.C."/>
            <person name="Cupolillo E."/>
            <person name="Ferreira G.E.M."/>
        </authorList>
    </citation>
    <scope>NUCLEOTIDE SEQUENCE [LARGE SCALE GENOMIC DNA]</scope>
    <source>
        <strain evidence="3 4">MHOM/BR/1966/M15733</strain>
    </source>
</reference>
<dbReference type="CDD" id="cd23163">
    <property type="entry name" value="Prefoldin_2"/>
    <property type="match status" value="1"/>
</dbReference>
<proteinExistence type="inferred from homology"/>
<dbReference type="GO" id="GO:0006457">
    <property type="term" value="P:protein folding"/>
    <property type="evidence" value="ECO:0007669"/>
    <property type="project" value="InterPro"/>
</dbReference>
<protein>
    <submittedName>
        <fullName evidence="3">Prefoldin subunit</fullName>
    </submittedName>
</protein>
<evidence type="ECO:0000313" key="4">
    <source>
        <dbReference type="Proteomes" id="UP001500131"/>
    </source>
</evidence>
<comment type="caution">
    <text evidence="3">The sequence shown here is derived from an EMBL/GenBank/DDBJ whole genome shotgun (WGS) entry which is preliminary data.</text>
</comment>